<dbReference type="PANTHER" id="PTHR41287:SF1">
    <property type="entry name" value="PROTEIN YMFN"/>
    <property type="match status" value="1"/>
</dbReference>
<dbReference type="InterPro" id="IPR027417">
    <property type="entry name" value="P-loop_NTPase"/>
</dbReference>
<evidence type="ECO:0000259" key="2">
    <source>
        <dbReference type="Pfam" id="PF20441"/>
    </source>
</evidence>
<dbReference type="Proteomes" id="UP000000238">
    <property type="component" value="Chromosome"/>
</dbReference>
<reference evidence="3 4" key="1">
    <citation type="journal article" date="2005" name="Nucleic Acids Res.">
        <title>Genomic blueprint of Hahella chejuensis, a marine microbe producing an algicidal agent.</title>
        <authorList>
            <person name="Jeong H."/>
            <person name="Yim J.H."/>
            <person name="Lee C."/>
            <person name="Choi S.-H."/>
            <person name="Park Y.K."/>
            <person name="Yoon S.H."/>
            <person name="Hur C.-G."/>
            <person name="Kang H.-Y."/>
            <person name="Kim D."/>
            <person name="Lee H.H."/>
            <person name="Park K.H."/>
            <person name="Park S.-H."/>
            <person name="Park H.-S."/>
            <person name="Lee H.K."/>
            <person name="Oh T.K."/>
            <person name="Kim J.F."/>
        </authorList>
    </citation>
    <scope>NUCLEOTIDE SEQUENCE [LARGE SCALE GENOMIC DNA]</scope>
    <source>
        <strain evidence="3 4">KCTC 2396</strain>
    </source>
</reference>
<gene>
    <name evidence="3" type="ordered locus">HCH_04556</name>
</gene>
<organism evidence="3 4">
    <name type="scientific">Hahella chejuensis (strain KCTC 2396)</name>
    <dbReference type="NCBI Taxonomy" id="349521"/>
    <lineage>
        <taxon>Bacteria</taxon>
        <taxon>Pseudomonadati</taxon>
        <taxon>Pseudomonadota</taxon>
        <taxon>Gammaproteobacteria</taxon>
        <taxon>Oceanospirillales</taxon>
        <taxon>Hahellaceae</taxon>
        <taxon>Hahella</taxon>
    </lineage>
</organism>
<name>Q2SDL8_HAHCH</name>
<sequence>MAAKYPHVEAATRYARAVLDGSIPAYRYTRLACQRYLDDLAQESDPDYPYYFDKAEAERVCEFVELLPHTKGEWAFKRQLIKLEPWQVFGFVNIFGWKSKADDLRRFREVYWCVPRKNGKSIIAAGVGLYMFACDNEFGAEVYSGATNERQAWEVFRPAKLMVSRTPLLQKAKGIAVNAKNLNRPADEARFEPVIGKPGDGASLSCALIDEYHEHDAPDLYETMVTGQGARRQPLTFIITTAGNNIEGPCYGKQTEAQEMLDGVAPNDELFALMYGVDDPERWADPDVLAMANPNLGVSVYKKYLESQQQKAIRSARFQNIFKIKHLNIWVTARSAFFNMEQWAKCYDPGLNADDFEGQECIGGLDLAGKLDLNAFVKLFYRDLMDEDGRTRRHYYCLSPVFWAPEDTVNNPDNRKLSSRYQKWVNLGALTATDGAEVDYLEVLAEVTDTNQRHPIAEIGIDPHGALNLSHRLDDENLNPVQITQNYSGMSAGMKELEAAIAAGRFHHDGHPILTWCMGNVVGRYMGGADDDIVRPTKEHRDKKIDGAVALIMAVGRAMLAAETTGPSIRFA</sequence>
<dbReference type="Gene3D" id="3.40.50.300">
    <property type="entry name" value="P-loop containing nucleotide triphosphate hydrolases"/>
    <property type="match status" value="1"/>
</dbReference>
<dbReference type="GO" id="GO:0004519">
    <property type="term" value="F:endonuclease activity"/>
    <property type="evidence" value="ECO:0007669"/>
    <property type="project" value="InterPro"/>
</dbReference>
<keyword evidence="4" id="KW-1185">Reference proteome</keyword>
<dbReference type="InterPro" id="IPR005021">
    <property type="entry name" value="Terminase_largesu-like"/>
</dbReference>
<proteinExistence type="predicted"/>
<evidence type="ECO:0000313" key="4">
    <source>
        <dbReference type="Proteomes" id="UP000000238"/>
    </source>
</evidence>
<dbReference type="OrthoDB" id="9760250at2"/>
<protein>
    <submittedName>
        <fullName evidence="3">Phage terminase-like protein, large subunit</fullName>
    </submittedName>
</protein>
<dbReference type="RefSeq" id="WP_011398323.1">
    <property type="nucleotide sequence ID" value="NC_007645.1"/>
</dbReference>
<dbReference type="InterPro" id="IPR046462">
    <property type="entry name" value="TerL_nuclease"/>
</dbReference>
<dbReference type="STRING" id="349521.HCH_04556"/>
<accession>Q2SDL8</accession>
<dbReference type="KEGG" id="hch:HCH_04556"/>
<dbReference type="HOGENOM" id="CLU_026632_6_2_6"/>
<feature type="domain" description="Terminase large subunit-like ATPase" evidence="1">
    <location>
        <begin position="85"/>
        <end position="254"/>
    </location>
</feature>
<evidence type="ECO:0000313" key="3">
    <source>
        <dbReference type="EMBL" id="ABC31256.1"/>
    </source>
</evidence>
<dbReference type="Pfam" id="PF20441">
    <property type="entry name" value="TerL_nuclease"/>
    <property type="match status" value="1"/>
</dbReference>
<dbReference type="EMBL" id="CP000155">
    <property type="protein sequence ID" value="ABC31256.1"/>
    <property type="molecule type" value="Genomic_DNA"/>
</dbReference>
<evidence type="ECO:0000259" key="1">
    <source>
        <dbReference type="Pfam" id="PF03354"/>
    </source>
</evidence>
<dbReference type="InterPro" id="IPR046461">
    <property type="entry name" value="TerL_ATPase"/>
</dbReference>
<dbReference type="Pfam" id="PF03354">
    <property type="entry name" value="TerL_ATPase"/>
    <property type="match status" value="1"/>
</dbReference>
<feature type="domain" description="Terminase large subunit-like endonuclease" evidence="2">
    <location>
        <begin position="268"/>
        <end position="559"/>
    </location>
</feature>
<dbReference type="eggNOG" id="COG4626">
    <property type="taxonomic scope" value="Bacteria"/>
</dbReference>
<dbReference type="PANTHER" id="PTHR41287">
    <property type="match status" value="1"/>
</dbReference>
<dbReference type="AlphaFoldDB" id="Q2SDL8"/>